<feature type="region of interest" description="Disordered" evidence="3">
    <location>
        <begin position="1"/>
        <end position="42"/>
    </location>
</feature>
<dbReference type="SMART" id="SM00360">
    <property type="entry name" value="RRM"/>
    <property type="match status" value="2"/>
</dbReference>
<feature type="compositionally biased region" description="Low complexity" evidence="3">
    <location>
        <begin position="20"/>
        <end position="42"/>
    </location>
</feature>
<dbReference type="PANTHER" id="PTHR10352">
    <property type="entry name" value="EUKARYOTIC TRANSLATION INITIATION FACTOR 3 SUBUNIT G"/>
    <property type="match status" value="1"/>
</dbReference>
<dbReference type="InterPro" id="IPR035979">
    <property type="entry name" value="RBD_domain_sf"/>
</dbReference>
<dbReference type="OrthoDB" id="410044at2759"/>
<dbReference type="Gene3D" id="3.30.70.330">
    <property type="match status" value="2"/>
</dbReference>
<feature type="compositionally biased region" description="Polar residues" evidence="3">
    <location>
        <begin position="1"/>
        <end position="17"/>
    </location>
</feature>
<keyword evidence="6" id="KW-1185">Reference proteome</keyword>
<dbReference type="InterPro" id="IPR000504">
    <property type="entry name" value="RRM_dom"/>
</dbReference>
<evidence type="ECO:0000256" key="3">
    <source>
        <dbReference type="SAM" id="MobiDB-lite"/>
    </source>
</evidence>
<reference evidence="5" key="1">
    <citation type="submission" date="2021-07" db="EMBL/GenBank/DDBJ databases">
        <title>Elsinoe batatas strain:CRI-CJ2 Genome sequencing and assembly.</title>
        <authorList>
            <person name="Huang L."/>
        </authorList>
    </citation>
    <scope>NUCLEOTIDE SEQUENCE</scope>
    <source>
        <strain evidence="5">CRI-CJ2</strain>
    </source>
</reference>
<evidence type="ECO:0000256" key="1">
    <source>
        <dbReference type="ARBA" id="ARBA00022884"/>
    </source>
</evidence>
<evidence type="ECO:0000313" key="6">
    <source>
        <dbReference type="Proteomes" id="UP000809789"/>
    </source>
</evidence>
<dbReference type="EMBL" id="JAESVG020000009">
    <property type="protein sequence ID" value="KAG8624464.1"/>
    <property type="molecule type" value="Genomic_DNA"/>
</dbReference>
<keyword evidence="1 2" id="KW-0694">RNA-binding</keyword>
<dbReference type="InterPro" id="IPR012677">
    <property type="entry name" value="Nucleotide-bd_a/b_plait_sf"/>
</dbReference>
<name>A0A8K0PGD1_9PEZI</name>
<sequence length="559" mass="62615">MSETNWKQPENTMSQPINIRRSASCSSCPRPPSSHSAASSPAALESMLGDLDDMTFSNAGSSNLDTFSDSMFDMRSDSDNDMQNEASRPDCDGSYDPHFPIDESLGSAVSVVINGDNAQHILPPDACIFVANLPKNMPDMHIRSELEQAFLQFGNVYVKVRRDHTHLPVAFVQYTKREHAQKALSEGHGIRVGDRPVRIEIAKCERTLFCSHKLKDHIDGNDIERIRELLQDFGEIERIQTAPEDQQAFYYLPKGVWCHFKLYGSCQDAFKNLCRHNTYRFELFRDKSTSLRLRPYPSSHVPKMPAATRNAAHYAGIKSVAHTSKHGSIILVDGMPTTTTKPQLRELFKHFGTVTAISIQHHFHQNHGLTPPWFHGYVCFKEEFAGPAVQAFSARHGFCIQDAHQLVWSLLAIEVIFVNADPFNGCAMQTFDMSQYHQYMQGMIHPIVIAHPAFMHHPSKAPHWMSSTALEPIFDQARLQASAPGLGAKVSIPHAQSVSTASSVFHEPNNDALVSSLGRTYSYAMAQRLYTTDDLVGFIPLNQRDRPTIEDPSGLSPLR</sequence>
<evidence type="ECO:0000313" key="5">
    <source>
        <dbReference type="EMBL" id="KAG8624464.1"/>
    </source>
</evidence>
<feature type="region of interest" description="Disordered" evidence="3">
    <location>
        <begin position="70"/>
        <end position="92"/>
    </location>
</feature>
<proteinExistence type="predicted"/>
<organism evidence="5 6">
    <name type="scientific">Elsinoe batatas</name>
    <dbReference type="NCBI Taxonomy" id="2601811"/>
    <lineage>
        <taxon>Eukaryota</taxon>
        <taxon>Fungi</taxon>
        <taxon>Dikarya</taxon>
        <taxon>Ascomycota</taxon>
        <taxon>Pezizomycotina</taxon>
        <taxon>Dothideomycetes</taxon>
        <taxon>Dothideomycetidae</taxon>
        <taxon>Myriangiales</taxon>
        <taxon>Elsinoaceae</taxon>
        <taxon>Elsinoe</taxon>
    </lineage>
</organism>
<dbReference type="Pfam" id="PF00076">
    <property type="entry name" value="RRM_1"/>
    <property type="match status" value="1"/>
</dbReference>
<dbReference type="GO" id="GO:0003723">
    <property type="term" value="F:RNA binding"/>
    <property type="evidence" value="ECO:0007669"/>
    <property type="project" value="UniProtKB-UniRule"/>
</dbReference>
<accession>A0A8K0PGD1</accession>
<feature type="domain" description="RRM" evidence="4">
    <location>
        <begin position="126"/>
        <end position="204"/>
    </location>
</feature>
<dbReference type="AlphaFoldDB" id="A0A8K0PGD1"/>
<evidence type="ECO:0000259" key="4">
    <source>
        <dbReference type="PROSITE" id="PS50102"/>
    </source>
</evidence>
<comment type="caution">
    <text evidence="5">The sequence shown here is derived from an EMBL/GenBank/DDBJ whole genome shotgun (WGS) entry which is preliminary data.</text>
</comment>
<gene>
    <name evidence="5" type="ORF">KVT40_007531</name>
</gene>
<dbReference type="SUPFAM" id="SSF54928">
    <property type="entry name" value="RNA-binding domain, RBD"/>
    <property type="match status" value="1"/>
</dbReference>
<dbReference type="PROSITE" id="PS50102">
    <property type="entry name" value="RRM"/>
    <property type="match status" value="1"/>
</dbReference>
<protein>
    <recommendedName>
        <fullName evidence="4">RRM domain-containing protein</fullName>
    </recommendedName>
</protein>
<dbReference type="CDD" id="cd00590">
    <property type="entry name" value="RRM_SF"/>
    <property type="match status" value="1"/>
</dbReference>
<dbReference type="Proteomes" id="UP000809789">
    <property type="component" value="Unassembled WGS sequence"/>
</dbReference>
<evidence type="ECO:0000256" key="2">
    <source>
        <dbReference type="PROSITE-ProRule" id="PRU00176"/>
    </source>
</evidence>